<dbReference type="AlphaFoldDB" id="T1F5C8"/>
<dbReference type="Pfam" id="PF13639">
    <property type="entry name" value="zf-RING_2"/>
    <property type="match status" value="1"/>
</dbReference>
<dbReference type="HOGENOM" id="CLU_081683_0_0_1"/>
<dbReference type="GO" id="GO:0061630">
    <property type="term" value="F:ubiquitin protein ligase activity"/>
    <property type="evidence" value="ECO:0000318"/>
    <property type="project" value="GO_Central"/>
</dbReference>
<dbReference type="CTD" id="20204027"/>
<dbReference type="EMBL" id="KB096457">
    <property type="protein sequence ID" value="ESO04787.1"/>
    <property type="molecule type" value="Genomic_DNA"/>
</dbReference>
<dbReference type="OrthoDB" id="21204at2759"/>
<dbReference type="InParanoid" id="T1F5C8"/>
<dbReference type="FunFam" id="3.30.40.10:FF:000964">
    <property type="entry name" value="Uncharacterized protein"/>
    <property type="match status" value="1"/>
</dbReference>
<keyword evidence="8" id="KW-1185">Reference proteome</keyword>
<evidence type="ECO:0000313" key="8">
    <source>
        <dbReference type="Proteomes" id="UP000015101"/>
    </source>
</evidence>
<name>T1F5C8_HELRO</name>
<organism evidence="7 8">
    <name type="scientific">Helobdella robusta</name>
    <name type="common">Californian leech</name>
    <dbReference type="NCBI Taxonomy" id="6412"/>
    <lineage>
        <taxon>Eukaryota</taxon>
        <taxon>Metazoa</taxon>
        <taxon>Spiralia</taxon>
        <taxon>Lophotrochozoa</taxon>
        <taxon>Annelida</taxon>
        <taxon>Clitellata</taxon>
        <taxon>Hirudinea</taxon>
        <taxon>Rhynchobdellida</taxon>
        <taxon>Glossiphoniidae</taxon>
        <taxon>Helobdella</taxon>
    </lineage>
</organism>
<dbReference type="EMBL" id="AMQM01004219">
    <property type="status" value="NOT_ANNOTATED_CDS"/>
    <property type="molecule type" value="Genomic_DNA"/>
</dbReference>
<keyword evidence="3" id="KW-0862">Zinc</keyword>
<dbReference type="KEGG" id="hro:HELRODRAFT_172460"/>
<evidence type="ECO:0000256" key="4">
    <source>
        <dbReference type="PROSITE-ProRule" id="PRU00175"/>
    </source>
</evidence>
<dbReference type="PANTHER" id="PTHR45969">
    <property type="entry name" value="RING ZINC FINGER PROTEIN-RELATED"/>
    <property type="match status" value="1"/>
</dbReference>
<reference evidence="8" key="1">
    <citation type="submission" date="2012-12" db="EMBL/GenBank/DDBJ databases">
        <authorList>
            <person name="Hellsten U."/>
            <person name="Grimwood J."/>
            <person name="Chapman J.A."/>
            <person name="Shapiro H."/>
            <person name="Aerts A."/>
            <person name="Otillar R.P."/>
            <person name="Terry A.Y."/>
            <person name="Boore J.L."/>
            <person name="Simakov O."/>
            <person name="Marletaz F."/>
            <person name="Cho S.-J."/>
            <person name="Edsinger-Gonzales E."/>
            <person name="Havlak P."/>
            <person name="Kuo D.-H."/>
            <person name="Larsson T."/>
            <person name="Lv J."/>
            <person name="Arendt D."/>
            <person name="Savage R."/>
            <person name="Osoegawa K."/>
            <person name="de Jong P."/>
            <person name="Lindberg D.R."/>
            <person name="Seaver E.C."/>
            <person name="Weisblat D.A."/>
            <person name="Putnam N.H."/>
            <person name="Grigoriev I.V."/>
            <person name="Rokhsar D.S."/>
        </authorList>
    </citation>
    <scope>NUCLEOTIDE SEQUENCE</scope>
</reference>
<evidence type="ECO:0000256" key="2">
    <source>
        <dbReference type="ARBA" id="ARBA00022771"/>
    </source>
</evidence>
<evidence type="ECO:0000259" key="5">
    <source>
        <dbReference type="PROSITE" id="PS50089"/>
    </source>
</evidence>
<dbReference type="PROSITE" id="PS50089">
    <property type="entry name" value="ZF_RING_2"/>
    <property type="match status" value="1"/>
</dbReference>
<dbReference type="SUPFAM" id="SSF57850">
    <property type="entry name" value="RING/U-box"/>
    <property type="match status" value="1"/>
</dbReference>
<reference evidence="7" key="3">
    <citation type="submission" date="2015-06" db="UniProtKB">
        <authorList>
            <consortium name="EnsemblMetazoa"/>
        </authorList>
    </citation>
    <scope>IDENTIFICATION</scope>
</reference>
<gene>
    <name evidence="7" type="primary">20204027</name>
    <name evidence="6" type="ORF">HELRODRAFT_172460</name>
</gene>
<dbReference type="RefSeq" id="XP_009017366.1">
    <property type="nucleotide sequence ID" value="XM_009019118.1"/>
</dbReference>
<proteinExistence type="predicted"/>
<dbReference type="Proteomes" id="UP000015101">
    <property type="component" value="Unassembled WGS sequence"/>
</dbReference>
<evidence type="ECO:0000313" key="7">
    <source>
        <dbReference type="EnsemblMetazoa" id="HelroP172460"/>
    </source>
</evidence>
<dbReference type="GeneID" id="20204027"/>
<dbReference type="Gene3D" id="3.30.40.10">
    <property type="entry name" value="Zinc/RING finger domain, C3HC4 (zinc finger)"/>
    <property type="match status" value="1"/>
</dbReference>
<evidence type="ECO:0000256" key="3">
    <source>
        <dbReference type="ARBA" id="ARBA00022833"/>
    </source>
</evidence>
<evidence type="ECO:0000256" key="1">
    <source>
        <dbReference type="ARBA" id="ARBA00022723"/>
    </source>
</evidence>
<evidence type="ECO:0000313" key="6">
    <source>
        <dbReference type="EMBL" id="ESO04787.1"/>
    </source>
</evidence>
<keyword evidence="2 4" id="KW-0863">Zinc-finger</keyword>
<dbReference type="CDD" id="cd16454">
    <property type="entry name" value="RING-H2_PA-TM-RING"/>
    <property type="match status" value="1"/>
</dbReference>
<dbReference type="InterPro" id="IPR001841">
    <property type="entry name" value="Znf_RING"/>
</dbReference>
<dbReference type="SMART" id="SM00184">
    <property type="entry name" value="RING"/>
    <property type="match status" value="1"/>
</dbReference>
<dbReference type="EnsemblMetazoa" id="HelroT172460">
    <property type="protein sequence ID" value="HelroP172460"/>
    <property type="gene ID" value="HelroG172460"/>
</dbReference>
<protein>
    <recommendedName>
        <fullName evidence="5">RING-type domain-containing protein</fullName>
    </recommendedName>
</protein>
<dbReference type="GO" id="GO:0006511">
    <property type="term" value="P:ubiquitin-dependent protein catabolic process"/>
    <property type="evidence" value="ECO:0000318"/>
    <property type="project" value="GO_Central"/>
</dbReference>
<feature type="domain" description="RING-type" evidence="5">
    <location>
        <begin position="220"/>
        <end position="261"/>
    </location>
</feature>
<dbReference type="InterPro" id="IPR013083">
    <property type="entry name" value="Znf_RING/FYVE/PHD"/>
</dbReference>
<sequence length="297" mass="35427">MSHYNKGMYHQQKVDQIIFEYFSKQALVQQNVDRIVGEYIQRIIDRTVNDYLKRQALFQQKVDQIVSEYFEKMDLMNEKIDEVVKNYLDKQASEDKALFRKTFAHSLMDQYNGNNEQQISLEDIKNIEMFVELEFELTPESENIWYQALSSEQQYGMMKLAHEHLFLLTSTKEFVEREAFYTNEDFTATIKHNELSYAPNAHSKIYKLPFCKGKFSSDACSVCLEEFEEKLFVLELQCKHTFHIKCLTSWFRQTTQCPLCRSPVGTNFEYHYQVEMPFDKNGPRRVLIRLTTEPQFY</sequence>
<dbReference type="eggNOG" id="KOG0800">
    <property type="taxonomic scope" value="Eukaryota"/>
</dbReference>
<dbReference type="GO" id="GO:0008270">
    <property type="term" value="F:zinc ion binding"/>
    <property type="evidence" value="ECO:0007669"/>
    <property type="project" value="UniProtKB-KW"/>
</dbReference>
<dbReference type="GO" id="GO:0005737">
    <property type="term" value="C:cytoplasm"/>
    <property type="evidence" value="ECO:0000318"/>
    <property type="project" value="GO_Central"/>
</dbReference>
<dbReference type="PANTHER" id="PTHR45969:SF69">
    <property type="entry name" value="FINGER DOMAIN PROTEIN, PUTATIVE (AFU_ORTHOLOGUE AFUA_3G12190)-RELATED"/>
    <property type="match status" value="1"/>
</dbReference>
<accession>T1F5C8</accession>
<reference evidence="6 8" key="2">
    <citation type="journal article" date="2013" name="Nature">
        <title>Insights into bilaterian evolution from three spiralian genomes.</title>
        <authorList>
            <person name="Simakov O."/>
            <person name="Marletaz F."/>
            <person name="Cho S.J."/>
            <person name="Edsinger-Gonzales E."/>
            <person name="Havlak P."/>
            <person name="Hellsten U."/>
            <person name="Kuo D.H."/>
            <person name="Larsson T."/>
            <person name="Lv J."/>
            <person name="Arendt D."/>
            <person name="Savage R."/>
            <person name="Osoegawa K."/>
            <person name="de Jong P."/>
            <person name="Grimwood J."/>
            <person name="Chapman J.A."/>
            <person name="Shapiro H."/>
            <person name="Aerts A."/>
            <person name="Otillar R.P."/>
            <person name="Terry A.Y."/>
            <person name="Boore J.L."/>
            <person name="Grigoriev I.V."/>
            <person name="Lindberg D.R."/>
            <person name="Seaver E.C."/>
            <person name="Weisblat D.A."/>
            <person name="Putnam N.H."/>
            <person name="Rokhsar D.S."/>
        </authorList>
    </citation>
    <scope>NUCLEOTIDE SEQUENCE</scope>
</reference>
<keyword evidence="1" id="KW-0479">Metal-binding</keyword>